<dbReference type="Pfam" id="PF00355">
    <property type="entry name" value="Rieske"/>
    <property type="match status" value="1"/>
</dbReference>
<evidence type="ECO:0000256" key="1">
    <source>
        <dbReference type="ARBA" id="ARBA00022714"/>
    </source>
</evidence>
<evidence type="ECO:0000256" key="2">
    <source>
        <dbReference type="ARBA" id="ARBA00022723"/>
    </source>
</evidence>
<reference evidence="9 10" key="1">
    <citation type="journal article" date="2019" name="Int. J. Syst. Evol. Microbiol.">
        <title>The Global Catalogue of Microorganisms (GCM) 10K type strain sequencing project: providing services to taxonomists for standard genome sequencing and annotation.</title>
        <authorList>
            <consortium name="The Broad Institute Genomics Platform"/>
            <consortium name="The Broad Institute Genome Sequencing Center for Infectious Disease"/>
            <person name="Wu L."/>
            <person name="Ma J."/>
        </authorList>
    </citation>
    <scope>NUCLEOTIDE SEQUENCE [LARGE SCALE GENOMIC DNA]</scope>
    <source>
        <strain evidence="9 10">JCM 10696</strain>
    </source>
</reference>
<evidence type="ECO:0000256" key="5">
    <source>
        <dbReference type="ARBA" id="ARBA00034078"/>
    </source>
</evidence>
<sequence>MNRERAGRITKNGAQAGTRAHPVALAERLELDSALDKPIQVISKAVRRALPPGPLRNLLHGVPFGHPVHAPLTDLPIGAYCSAALLDLFPGTRRASRVLIAFGLSTSVPTVLTGLADWSSLHREQQRVGLVHAVGMGLTNLLYGASLLARMRGDQGTGKALSFLGLGSMMAGSYLGGHLAFRQAAGANHAPSISHLVPLGWHDLCPLDELPDGWPVHRSLGYIDLFVLRLGDEVRVLADACAHLAGPLHQGRVVRIHDEICVVCPWHGSTFRVDDGAVVDGPATSRQPAFDTRISETGMVQVRPI</sequence>
<dbReference type="Proteomes" id="UP001500665">
    <property type="component" value="Unassembled WGS sequence"/>
</dbReference>
<dbReference type="InterPro" id="IPR036922">
    <property type="entry name" value="Rieske_2Fe-2S_sf"/>
</dbReference>
<dbReference type="RefSeq" id="WP_344236753.1">
    <property type="nucleotide sequence ID" value="NZ_BAAAHH010000002.1"/>
</dbReference>
<feature type="transmembrane region" description="Helical" evidence="7">
    <location>
        <begin position="98"/>
        <end position="116"/>
    </location>
</feature>
<keyword evidence="1" id="KW-0001">2Fe-2S</keyword>
<evidence type="ECO:0000259" key="8">
    <source>
        <dbReference type="PROSITE" id="PS51296"/>
    </source>
</evidence>
<name>A0ABN1Q9Q8_9ACTN</name>
<feature type="transmembrane region" description="Helical" evidence="7">
    <location>
        <begin position="161"/>
        <end position="181"/>
    </location>
</feature>
<dbReference type="Gene3D" id="2.102.10.10">
    <property type="entry name" value="Rieske [2Fe-2S] iron-sulphur domain"/>
    <property type="match status" value="1"/>
</dbReference>
<keyword evidence="10" id="KW-1185">Reference proteome</keyword>
<keyword evidence="3" id="KW-0408">Iron</keyword>
<keyword evidence="4" id="KW-0411">Iron-sulfur</keyword>
<evidence type="ECO:0000256" key="7">
    <source>
        <dbReference type="SAM" id="Phobius"/>
    </source>
</evidence>
<keyword evidence="7" id="KW-1133">Transmembrane helix</keyword>
<keyword evidence="7" id="KW-0812">Transmembrane</keyword>
<evidence type="ECO:0000313" key="10">
    <source>
        <dbReference type="Proteomes" id="UP001500665"/>
    </source>
</evidence>
<protein>
    <recommendedName>
        <fullName evidence="8">Rieske domain-containing protein</fullName>
    </recommendedName>
</protein>
<dbReference type="SUPFAM" id="SSF50022">
    <property type="entry name" value="ISP domain"/>
    <property type="match status" value="1"/>
</dbReference>
<comment type="caution">
    <text evidence="9">The sequence shown here is derived from an EMBL/GenBank/DDBJ whole genome shotgun (WGS) entry which is preliminary data.</text>
</comment>
<dbReference type="InterPro" id="IPR019251">
    <property type="entry name" value="DUF2231_TM"/>
</dbReference>
<feature type="transmembrane region" description="Helical" evidence="7">
    <location>
        <begin position="128"/>
        <end position="149"/>
    </location>
</feature>
<comment type="similarity">
    <text evidence="6">Belongs to the bacterial ring-hydroxylating dioxygenase ferredoxin component family.</text>
</comment>
<dbReference type="Pfam" id="PF09990">
    <property type="entry name" value="DUF2231"/>
    <property type="match status" value="1"/>
</dbReference>
<dbReference type="CDD" id="cd03467">
    <property type="entry name" value="Rieske"/>
    <property type="match status" value="1"/>
</dbReference>
<dbReference type="InterPro" id="IPR017941">
    <property type="entry name" value="Rieske_2Fe-2S"/>
</dbReference>
<evidence type="ECO:0000256" key="4">
    <source>
        <dbReference type="ARBA" id="ARBA00023014"/>
    </source>
</evidence>
<proteinExistence type="inferred from homology"/>
<dbReference type="PANTHER" id="PTHR21496:SF0">
    <property type="entry name" value="RIESKE DOMAIN-CONTAINING PROTEIN"/>
    <property type="match status" value="1"/>
</dbReference>
<dbReference type="PROSITE" id="PS51296">
    <property type="entry name" value="RIESKE"/>
    <property type="match status" value="1"/>
</dbReference>
<evidence type="ECO:0000313" key="9">
    <source>
        <dbReference type="EMBL" id="GAA0939336.1"/>
    </source>
</evidence>
<comment type="cofactor">
    <cofactor evidence="5">
        <name>[2Fe-2S] cluster</name>
        <dbReference type="ChEBI" id="CHEBI:190135"/>
    </cofactor>
</comment>
<gene>
    <name evidence="9" type="ORF">GCM10009550_07800</name>
</gene>
<organism evidence="9 10">
    <name type="scientific">Actinocorallia libanotica</name>
    <dbReference type="NCBI Taxonomy" id="46162"/>
    <lineage>
        <taxon>Bacteria</taxon>
        <taxon>Bacillati</taxon>
        <taxon>Actinomycetota</taxon>
        <taxon>Actinomycetes</taxon>
        <taxon>Streptosporangiales</taxon>
        <taxon>Thermomonosporaceae</taxon>
        <taxon>Actinocorallia</taxon>
    </lineage>
</organism>
<evidence type="ECO:0000256" key="3">
    <source>
        <dbReference type="ARBA" id="ARBA00023004"/>
    </source>
</evidence>
<evidence type="ECO:0000256" key="6">
    <source>
        <dbReference type="ARBA" id="ARBA00038001"/>
    </source>
</evidence>
<dbReference type="PANTHER" id="PTHR21496">
    <property type="entry name" value="FERREDOXIN-RELATED"/>
    <property type="match status" value="1"/>
</dbReference>
<dbReference type="EMBL" id="BAAAHH010000002">
    <property type="protein sequence ID" value="GAA0939336.1"/>
    <property type="molecule type" value="Genomic_DNA"/>
</dbReference>
<keyword evidence="7" id="KW-0472">Membrane</keyword>
<accession>A0ABN1Q9Q8</accession>
<keyword evidence="2" id="KW-0479">Metal-binding</keyword>
<feature type="domain" description="Rieske" evidence="8">
    <location>
        <begin position="202"/>
        <end position="301"/>
    </location>
</feature>